<dbReference type="AlphaFoldDB" id="A0A803P5P6"/>
<dbReference type="InterPro" id="IPR000477">
    <property type="entry name" value="RT_dom"/>
</dbReference>
<dbReference type="EMBL" id="UZAU01000318">
    <property type="status" value="NOT_ANNOTATED_CDS"/>
    <property type="molecule type" value="Genomic_DNA"/>
</dbReference>
<dbReference type="Pfam" id="PF00078">
    <property type="entry name" value="RVT_1"/>
    <property type="match status" value="1"/>
</dbReference>
<dbReference type="PROSITE" id="PS50878">
    <property type="entry name" value="RT_POL"/>
    <property type="match status" value="1"/>
</dbReference>
<sequence length="131" mass="15431">MNPANEEHTSFITDRGLYYYQVMPFRLKNSEATYQRFINKIFANQIEHNIEVYVDDMLVKTKKARDLIKDLTETFTTLRKYQMKLNLAKCIFGVLSSKFLGFMVNERGIEANPEKIQALIDRESPKNQKEL</sequence>
<dbReference type="PANTHER" id="PTHR24559">
    <property type="entry name" value="TRANSPOSON TY3-I GAG-POL POLYPROTEIN"/>
    <property type="match status" value="1"/>
</dbReference>
<dbReference type="InterPro" id="IPR053134">
    <property type="entry name" value="RNA-dir_DNA_polymerase"/>
</dbReference>
<dbReference type="OMA" id="PANEEHT"/>
<accession>A0A803P5P6</accession>
<protein>
    <recommendedName>
        <fullName evidence="1">Reverse transcriptase domain-containing protein</fullName>
    </recommendedName>
</protein>
<organism evidence="2 3">
    <name type="scientific">Cannabis sativa</name>
    <name type="common">Hemp</name>
    <name type="synonym">Marijuana</name>
    <dbReference type="NCBI Taxonomy" id="3483"/>
    <lineage>
        <taxon>Eukaryota</taxon>
        <taxon>Viridiplantae</taxon>
        <taxon>Streptophyta</taxon>
        <taxon>Embryophyta</taxon>
        <taxon>Tracheophyta</taxon>
        <taxon>Spermatophyta</taxon>
        <taxon>Magnoliopsida</taxon>
        <taxon>eudicotyledons</taxon>
        <taxon>Gunneridae</taxon>
        <taxon>Pentapetalae</taxon>
        <taxon>rosids</taxon>
        <taxon>fabids</taxon>
        <taxon>Rosales</taxon>
        <taxon>Cannabaceae</taxon>
        <taxon>Cannabis</taxon>
    </lineage>
</organism>
<evidence type="ECO:0000313" key="2">
    <source>
        <dbReference type="EnsemblPlants" id="cds.evm.model.03.1549"/>
    </source>
</evidence>
<proteinExistence type="predicted"/>
<dbReference type="InterPro" id="IPR043128">
    <property type="entry name" value="Rev_trsase/Diguanyl_cyclase"/>
</dbReference>
<name>A0A803P5P6_CANSA</name>
<evidence type="ECO:0000259" key="1">
    <source>
        <dbReference type="PROSITE" id="PS50878"/>
    </source>
</evidence>
<keyword evidence="3" id="KW-1185">Reference proteome</keyword>
<dbReference type="Gene3D" id="3.30.70.270">
    <property type="match status" value="1"/>
</dbReference>
<dbReference type="CDD" id="cd01647">
    <property type="entry name" value="RT_LTR"/>
    <property type="match status" value="1"/>
</dbReference>
<dbReference type="InterPro" id="IPR043502">
    <property type="entry name" value="DNA/RNA_pol_sf"/>
</dbReference>
<dbReference type="Gramene" id="evm.model.03.1549">
    <property type="protein sequence ID" value="cds.evm.model.03.1549"/>
    <property type="gene ID" value="evm.TU.03.1549"/>
</dbReference>
<dbReference type="SUPFAM" id="SSF56672">
    <property type="entry name" value="DNA/RNA polymerases"/>
    <property type="match status" value="1"/>
</dbReference>
<evidence type="ECO:0000313" key="3">
    <source>
        <dbReference type="Proteomes" id="UP000596661"/>
    </source>
</evidence>
<feature type="domain" description="Reverse transcriptase" evidence="1">
    <location>
        <begin position="1"/>
        <end position="104"/>
    </location>
</feature>
<reference evidence="2" key="1">
    <citation type="submission" date="2018-11" db="EMBL/GenBank/DDBJ databases">
        <authorList>
            <person name="Grassa J C."/>
        </authorList>
    </citation>
    <scope>NUCLEOTIDE SEQUENCE [LARGE SCALE GENOMIC DNA]</scope>
</reference>
<dbReference type="Proteomes" id="UP000596661">
    <property type="component" value="Chromosome 3"/>
</dbReference>
<reference evidence="2" key="2">
    <citation type="submission" date="2021-03" db="UniProtKB">
        <authorList>
            <consortium name="EnsemblPlants"/>
        </authorList>
    </citation>
    <scope>IDENTIFICATION</scope>
</reference>
<dbReference type="EnsemblPlants" id="evm.model.03.1549">
    <property type="protein sequence ID" value="cds.evm.model.03.1549"/>
    <property type="gene ID" value="evm.TU.03.1549"/>
</dbReference>
<dbReference type="PANTHER" id="PTHR24559:SF444">
    <property type="entry name" value="REVERSE TRANSCRIPTASE DOMAIN-CONTAINING PROTEIN"/>
    <property type="match status" value="1"/>
</dbReference>